<gene>
    <name evidence="1" type="ORF">ACFO3A_01350</name>
</gene>
<accession>A0ABV9GRP1</accession>
<dbReference type="Proteomes" id="UP001595967">
    <property type="component" value="Unassembled WGS sequence"/>
</dbReference>
<dbReference type="InterPro" id="IPR006311">
    <property type="entry name" value="TAT_signal"/>
</dbReference>
<sequence length="336" mass="36229">MDMLNRRQWLQAGAAALAPVAVPGVWAAGPLLPQLTLSGPPAIVSAPLIHMAQSNALAGVAAKTVFTPWRDPDQLRVMAIGKKADILAMPSNVAANLYNRGAGVQLLNISTWGALWIVTRDGQRKTLADFKGEEIAVPYRGDMPDIMLQLLTAKQGINAQRDMQLRYVPSPMEAMQLLITRRVRHALLVEPGVSMALHKTHSFPVSVVAPELHRGADLQQEWGRLFQRPPRIPQAGIAAVGAVRQHPEVLAAVQQAYATSVVWCRANPLECGKLVAQYVDLLTPEAVADALPHSQLEAVPVAAARADIDFFYQQLFAQNPSLLGGKLPDAGLFGGV</sequence>
<organism evidence="1 2">
    <name type="scientific">Comamonas nitrativorans</name>
    <dbReference type="NCBI Taxonomy" id="108437"/>
    <lineage>
        <taxon>Bacteria</taxon>
        <taxon>Pseudomonadati</taxon>
        <taxon>Pseudomonadota</taxon>
        <taxon>Betaproteobacteria</taxon>
        <taxon>Burkholderiales</taxon>
        <taxon>Comamonadaceae</taxon>
        <taxon>Comamonas</taxon>
    </lineage>
</organism>
<comment type="caution">
    <text evidence="1">The sequence shown here is derived from an EMBL/GenBank/DDBJ whole genome shotgun (WGS) entry which is preliminary data.</text>
</comment>
<dbReference type="PANTHER" id="PTHR30024:SF46">
    <property type="entry name" value="ABC TRANSPORTER, SUBSTRATE-BINDING LIPOPROTEIN"/>
    <property type="match status" value="1"/>
</dbReference>
<dbReference type="PIRSF" id="PIRSF027386">
    <property type="entry name" value="UCP027386_ABC_sbc_TM0202"/>
    <property type="match status" value="1"/>
</dbReference>
<evidence type="ECO:0000313" key="1">
    <source>
        <dbReference type="EMBL" id="MFC4620864.1"/>
    </source>
</evidence>
<dbReference type="PROSITE" id="PS51318">
    <property type="entry name" value="TAT"/>
    <property type="match status" value="1"/>
</dbReference>
<dbReference type="InterPro" id="IPR027024">
    <property type="entry name" value="UCP027386_ABC_sbc_TM0202"/>
</dbReference>
<proteinExistence type="predicted"/>
<dbReference type="EMBL" id="JBHSEW010000001">
    <property type="protein sequence ID" value="MFC4620864.1"/>
    <property type="molecule type" value="Genomic_DNA"/>
</dbReference>
<dbReference type="SUPFAM" id="SSF53850">
    <property type="entry name" value="Periplasmic binding protein-like II"/>
    <property type="match status" value="1"/>
</dbReference>
<name>A0ABV9GRP1_9BURK</name>
<evidence type="ECO:0000313" key="2">
    <source>
        <dbReference type="Proteomes" id="UP001595967"/>
    </source>
</evidence>
<keyword evidence="2" id="KW-1185">Reference proteome</keyword>
<dbReference type="RefSeq" id="WP_377723273.1">
    <property type="nucleotide sequence ID" value="NZ_JBHSEW010000001.1"/>
</dbReference>
<protein>
    <submittedName>
        <fullName evidence="1">ABC transporter substrate-binding protein</fullName>
    </submittedName>
</protein>
<reference evidence="2" key="1">
    <citation type="journal article" date="2019" name="Int. J. Syst. Evol. Microbiol.">
        <title>The Global Catalogue of Microorganisms (GCM) 10K type strain sequencing project: providing services to taxonomists for standard genome sequencing and annotation.</title>
        <authorList>
            <consortium name="The Broad Institute Genomics Platform"/>
            <consortium name="The Broad Institute Genome Sequencing Center for Infectious Disease"/>
            <person name="Wu L."/>
            <person name="Ma J."/>
        </authorList>
    </citation>
    <scope>NUCLEOTIDE SEQUENCE [LARGE SCALE GENOMIC DNA]</scope>
    <source>
        <strain evidence="2">JCM 11650</strain>
    </source>
</reference>
<dbReference type="Gene3D" id="3.40.190.10">
    <property type="entry name" value="Periplasmic binding protein-like II"/>
    <property type="match status" value="2"/>
</dbReference>
<dbReference type="PANTHER" id="PTHR30024">
    <property type="entry name" value="ALIPHATIC SULFONATES-BINDING PROTEIN-RELATED"/>
    <property type="match status" value="1"/>
</dbReference>